<accession>A0A9P6J9V0</accession>
<dbReference type="GO" id="GO:0000138">
    <property type="term" value="C:Golgi trans cisterna"/>
    <property type="evidence" value="ECO:0007669"/>
    <property type="project" value="TreeGrafter"/>
</dbReference>
<dbReference type="InterPro" id="IPR026705">
    <property type="entry name" value="Hid-1/Ecm30"/>
</dbReference>
<keyword evidence="3" id="KW-1185">Reference proteome</keyword>
<organism evidence="2 3">
    <name type="scientific">Mortierella alpina</name>
    <name type="common">Oleaginous fungus</name>
    <name type="synonym">Mortierella renispora</name>
    <dbReference type="NCBI Taxonomy" id="64518"/>
    <lineage>
        <taxon>Eukaryota</taxon>
        <taxon>Fungi</taxon>
        <taxon>Fungi incertae sedis</taxon>
        <taxon>Mucoromycota</taxon>
        <taxon>Mortierellomycotina</taxon>
        <taxon>Mortierellomycetes</taxon>
        <taxon>Mortierellales</taxon>
        <taxon>Mortierellaceae</taxon>
        <taxon>Mortierella</taxon>
    </lineage>
</organism>
<dbReference type="Proteomes" id="UP000738359">
    <property type="component" value="Unassembled WGS sequence"/>
</dbReference>
<dbReference type="AlphaFoldDB" id="A0A9P6J9V0"/>
<proteinExistence type="predicted"/>
<evidence type="ECO:0000313" key="2">
    <source>
        <dbReference type="EMBL" id="KAF9965259.1"/>
    </source>
</evidence>
<feature type="compositionally biased region" description="Basic and acidic residues" evidence="1">
    <location>
        <begin position="59"/>
        <end position="72"/>
    </location>
</feature>
<dbReference type="GO" id="GO:0016020">
    <property type="term" value="C:membrane"/>
    <property type="evidence" value="ECO:0007669"/>
    <property type="project" value="TreeGrafter"/>
</dbReference>
<feature type="region of interest" description="Disordered" evidence="1">
    <location>
        <begin position="253"/>
        <end position="326"/>
    </location>
</feature>
<name>A0A9P6J9V0_MORAP</name>
<protein>
    <submittedName>
        <fullName evidence="2">Uncharacterized protein</fullName>
    </submittedName>
</protein>
<dbReference type="OrthoDB" id="432953at2759"/>
<feature type="region of interest" description="Disordered" evidence="1">
    <location>
        <begin position="22"/>
        <end position="82"/>
    </location>
</feature>
<comment type="caution">
    <text evidence="2">The sequence shown here is derived from an EMBL/GenBank/DDBJ whole genome shotgun (WGS) entry which is preliminary data.</text>
</comment>
<feature type="compositionally biased region" description="Polar residues" evidence="1">
    <location>
        <begin position="24"/>
        <end position="36"/>
    </location>
</feature>
<evidence type="ECO:0000256" key="1">
    <source>
        <dbReference type="SAM" id="MobiDB-lite"/>
    </source>
</evidence>
<gene>
    <name evidence="2" type="ORF">BGZ70_005157</name>
</gene>
<dbReference type="Pfam" id="PF12722">
    <property type="entry name" value="Hid1"/>
    <property type="match status" value="1"/>
</dbReference>
<reference evidence="2" key="1">
    <citation type="journal article" date="2020" name="Fungal Divers.">
        <title>Resolving the Mortierellaceae phylogeny through synthesis of multi-gene phylogenetics and phylogenomics.</title>
        <authorList>
            <person name="Vandepol N."/>
            <person name="Liber J."/>
            <person name="Desiro A."/>
            <person name="Na H."/>
            <person name="Kennedy M."/>
            <person name="Barry K."/>
            <person name="Grigoriev I.V."/>
            <person name="Miller A.N."/>
            <person name="O'Donnell K."/>
            <person name="Stajich J.E."/>
            <person name="Bonito G."/>
        </authorList>
    </citation>
    <scope>NUCLEOTIDE SEQUENCE</scope>
    <source>
        <strain evidence="2">CK1249</strain>
    </source>
</reference>
<feature type="compositionally biased region" description="Low complexity" evidence="1">
    <location>
        <begin position="253"/>
        <end position="265"/>
    </location>
</feature>
<dbReference type="GO" id="GO:0005797">
    <property type="term" value="C:Golgi medial cisterna"/>
    <property type="evidence" value="ECO:0007669"/>
    <property type="project" value="TreeGrafter"/>
</dbReference>
<dbReference type="EMBL" id="JAAAHY010000272">
    <property type="protein sequence ID" value="KAF9965259.1"/>
    <property type="molecule type" value="Genomic_DNA"/>
</dbReference>
<sequence>MARFTLQRGLADIHKLRYHKQETSSRGLSLNRSTHTLSEKARGKLPEKDCQSSSSSTVVREESSCELERDGPRSPQLKRQTRTTAHDVGLNGFVPTEEWVQGWMKTLRFEPLLIMLQCTIPEIESIHAMNDHQVLEYIRTNIIPMLMKQVLPESGKPPIIVRKFAWIDPLVVWFQGLLWSQVYVGGCGRLGRQGMGAWYDTGIRLFCIRTVAPVSSTLSAANVASAAAATVTDNVASVAAAALNRVAGSTFATPTAHSSASTTPSQHLDHSTPRSSNSPSLSLRTRPTSGAQVANHGRRTPTNLAARNPVVTPSPAHADQARSNPA</sequence>
<dbReference type="PANTHER" id="PTHR21575:SF12">
    <property type="entry name" value="PROTEIN HID1"/>
    <property type="match status" value="1"/>
</dbReference>
<dbReference type="PANTHER" id="PTHR21575">
    <property type="entry name" value="PROTEIN HID1"/>
    <property type="match status" value="1"/>
</dbReference>
<feature type="compositionally biased region" description="Basic and acidic residues" evidence="1">
    <location>
        <begin position="37"/>
        <end position="50"/>
    </location>
</feature>
<evidence type="ECO:0000313" key="3">
    <source>
        <dbReference type="Proteomes" id="UP000738359"/>
    </source>
</evidence>
<feature type="compositionally biased region" description="Low complexity" evidence="1">
    <location>
        <begin position="273"/>
        <end position="287"/>
    </location>
</feature>